<evidence type="ECO:0000313" key="10">
    <source>
        <dbReference type="EMBL" id="AUN97275.1"/>
    </source>
</evidence>
<dbReference type="PANTHER" id="PTHR43290">
    <property type="entry name" value="MEVALONATE KINASE"/>
    <property type="match status" value="1"/>
</dbReference>
<evidence type="ECO:0000256" key="8">
    <source>
        <dbReference type="ARBA" id="ARBA00023098"/>
    </source>
</evidence>
<gene>
    <name evidence="10" type="ORF">C0V70_03945</name>
</gene>
<dbReference type="GO" id="GO:0004496">
    <property type="term" value="F:mevalonate kinase activity"/>
    <property type="evidence" value="ECO:0007669"/>
    <property type="project" value="InterPro"/>
</dbReference>
<dbReference type="Gene3D" id="3.30.230.120">
    <property type="match status" value="1"/>
</dbReference>
<dbReference type="SUPFAM" id="SSF54211">
    <property type="entry name" value="Ribosomal protein S5 domain 2-like"/>
    <property type="match status" value="1"/>
</dbReference>
<keyword evidence="3" id="KW-0808">Transferase</keyword>
<dbReference type="KEGG" id="bsto:C0V70_03945"/>
<dbReference type="Pfam" id="PF00288">
    <property type="entry name" value="GHMP_kinases_N"/>
    <property type="match status" value="1"/>
</dbReference>
<keyword evidence="6" id="KW-0067">ATP-binding</keyword>
<dbReference type="GO" id="GO:0019287">
    <property type="term" value="P:isopentenyl diphosphate biosynthetic process, mevalonate pathway"/>
    <property type="evidence" value="ECO:0007669"/>
    <property type="project" value="TreeGrafter"/>
</dbReference>
<dbReference type="AlphaFoldDB" id="A0A2K9NQE5"/>
<organism evidence="10 11">
    <name type="scientific">Bacteriovorax stolpii</name>
    <name type="common">Bdellovibrio stolpii</name>
    <dbReference type="NCBI Taxonomy" id="960"/>
    <lineage>
        <taxon>Bacteria</taxon>
        <taxon>Pseudomonadati</taxon>
        <taxon>Bdellovibrionota</taxon>
        <taxon>Bacteriovoracia</taxon>
        <taxon>Bacteriovoracales</taxon>
        <taxon>Bacteriovoracaceae</taxon>
        <taxon>Bacteriovorax</taxon>
    </lineage>
</organism>
<keyword evidence="2" id="KW-0444">Lipid biosynthesis</keyword>
<dbReference type="InterPro" id="IPR020568">
    <property type="entry name" value="Ribosomal_Su5_D2-typ_SF"/>
</dbReference>
<dbReference type="GO" id="GO:0005524">
    <property type="term" value="F:ATP binding"/>
    <property type="evidence" value="ECO:0007669"/>
    <property type="project" value="UniProtKB-KW"/>
</dbReference>
<evidence type="ECO:0000256" key="4">
    <source>
        <dbReference type="ARBA" id="ARBA00022741"/>
    </source>
</evidence>
<dbReference type="InterPro" id="IPR036554">
    <property type="entry name" value="GHMP_kinase_C_sf"/>
</dbReference>
<dbReference type="OrthoDB" id="128417at2"/>
<evidence type="ECO:0000259" key="9">
    <source>
        <dbReference type="Pfam" id="PF00288"/>
    </source>
</evidence>
<sequence length="355" mass="39377">MVWILMGATVNFHTLEFMVSKEVLVEGSVRVDLLGGTLDLIPINLILPNVVTLNLATSLKAKVKITHIDFDGVEIVSKDYKTTDKFNRADFTAENLQKNFFGNLTFIAHILNLFALTKNVRMELESGSPPGAGLGGSSAMGVTCYAAISKYLGIEYNRIEAIQKINALEALIIDCPAGYQDYYPALFGGVLGLVPRPGAVHVEQLYSKELKEVLENHITLVYSGETRNSGINNWEVYKAFFNKDQNVRHGLGEIARLSHEAFKAIKEKRYNDLIPLIAAEGEERRKLFPGILTPNMNQLHMVLKDQSAHFGMKICGAGGGGCFLITHKPGDREYIDQLLGKFQMKRLTFNVEGPL</sequence>
<evidence type="ECO:0000256" key="1">
    <source>
        <dbReference type="ARBA" id="ARBA00022490"/>
    </source>
</evidence>
<feature type="domain" description="GHMP kinase N-terminal" evidence="9">
    <location>
        <begin position="114"/>
        <end position="189"/>
    </location>
</feature>
<dbReference type="InterPro" id="IPR006205">
    <property type="entry name" value="Mev_gal_kin"/>
</dbReference>
<dbReference type="SUPFAM" id="SSF55060">
    <property type="entry name" value="GHMP Kinase, C-terminal domain"/>
    <property type="match status" value="1"/>
</dbReference>
<keyword evidence="1" id="KW-0963">Cytoplasm</keyword>
<evidence type="ECO:0000256" key="3">
    <source>
        <dbReference type="ARBA" id="ARBA00022679"/>
    </source>
</evidence>
<dbReference type="GO" id="GO:0005829">
    <property type="term" value="C:cytosol"/>
    <property type="evidence" value="ECO:0007669"/>
    <property type="project" value="TreeGrafter"/>
</dbReference>
<dbReference type="PRINTS" id="PR00960">
    <property type="entry name" value="LMBPPROTEIN"/>
</dbReference>
<evidence type="ECO:0000256" key="6">
    <source>
        <dbReference type="ARBA" id="ARBA00022840"/>
    </source>
</evidence>
<keyword evidence="11" id="KW-1185">Reference proteome</keyword>
<protein>
    <recommendedName>
        <fullName evidence="9">GHMP kinase N-terminal domain-containing protein</fullName>
    </recommendedName>
</protein>
<reference evidence="10 11" key="1">
    <citation type="submission" date="2018-01" db="EMBL/GenBank/DDBJ databases">
        <title>Complete genome sequence of Bacteriovorax stolpii DSM12778.</title>
        <authorList>
            <person name="Tang B."/>
            <person name="Chang J."/>
        </authorList>
    </citation>
    <scope>NUCLEOTIDE SEQUENCE [LARGE SCALE GENOMIC DNA]</scope>
    <source>
        <strain evidence="10 11">DSM 12778</strain>
    </source>
</reference>
<proteinExistence type="predicted"/>
<dbReference type="PANTHER" id="PTHR43290:SF2">
    <property type="entry name" value="MEVALONATE KINASE"/>
    <property type="match status" value="1"/>
</dbReference>
<keyword evidence="7" id="KW-0460">Magnesium</keyword>
<keyword evidence="5" id="KW-0418">Kinase</keyword>
<dbReference type="Proteomes" id="UP000235584">
    <property type="component" value="Chromosome"/>
</dbReference>
<dbReference type="InterPro" id="IPR001174">
    <property type="entry name" value="HddA/FKP"/>
</dbReference>
<keyword evidence="8" id="KW-0443">Lipid metabolism</keyword>
<dbReference type="EMBL" id="CP025704">
    <property type="protein sequence ID" value="AUN97275.1"/>
    <property type="molecule type" value="Genomic_DNA"/>
</dbReference>
<dbReference type="InterPro" id="IPR006204">
    <property type="entry name" value="GHMP_kinase_N_dom"/>
</dbReference>
<name>A0A2K9NQE5_BACTC</name>
<accession>A0A2K9NQE5</accession>
<evidence type="ECO:0000256" key="2">
    <source>
        <dbReference type="ARBA" id="ARBA00022516"/>
    </source>
</evidence>
<keyword evidence="4" id="KW-0547">Nucleotide-binding</keyword>
<evidence type="ECO:0000256" key="5">
    <source>
        <dbReference type="ARBA" id="ARBA00022777"/>
    </source>
</evidence>
<evidence type="ECO:0000256" key="7">
    <source>
        <dbReference type="ARBA" id="ARBA00022842"/>
    </source>
</evidence>
<evidence type="ECO:0000313" key="11">
    <source>
        <dbReference type="Proteomes" id="UP000235584"/>
    </source>
</evidence>